<feature type="transmembrane region" description="Helical" evidence="7">
    <location>
        <begin position="330"/>
        <end position="352"/>
    </location>
</feature>
<dbReference type="EMBL" id="QYAZ01000002">
    <property type="protein sequence ID" value="KAB8122490.1"/>
    <property type="molecule type" value="Genomic_DNA"/>
</dbReference>
<keyword evidence="3" id="KW-1003">Cell membrane</keyword>
<reference evidence="8 9" key="1">
    <citation type="submission" date="2018-09" db="EMBL/GenBank/DDBJ databases">
        <title>Genome sequence and characterization of the bcs clusters for the production of nanocellulose from the low pH resistant strain Komagataeibacter medellinensis ID13488.</title>
        <authorList>
            <person name="Hernandez-Arriaga A.M."/>
            <person name="Del Cerro C."/>
            <person name="Urbina L."/>
            <person name="Eceiza A."/>
            <person name="Retegi A."/>
            <person name="Prieto M.A."/>
        </authorList>
    </citation>
    <scope>NUCLEOTIDE SEQUENCE [LARGE SCALE GENOMIC DNA]</scope>
    <source>
        <strain evidence="8 9">ID13488</strain>
    </source>
</reference>
<evidence type="ECO:0000256" key="3">
    <source>
        <dbReference type="ARBA" id="ARBA00022475"/>
    </source>
</evidence>
<protein>
    <submittedName>
        <fullName evidence="8">Sulfate exporter family transporter</fullName>
    </submittedName>
</protein>
<dbReference type="PANTHER" id="PTHR30106:SF2">
    <property type="entry name" value="UPF0324 INNER MEMBRANE PROTEIN YEIH"/>
    <property type="match status" value="1"/>
</dbReference>
<dbReference type="Pfam" id="PF03601">
    <property type="entry name" value="Cons_hypoth698"/>
    <property type="match status" value="1"/>
</dbReference>
<feature type="transmembrane region" description="Helical" evidence="7">
    <location>
        <begin position="267"/>
        <end position="287"/>
    </location>
</feature>
<gene>
    <name evidence="8" type="ORF">D3W54_15020</name>
</gene>
<keyword evidence="6 7" id="KW-0472">Membrane</keyword>
<feature type="transmembrane region" description="Helical" evidence="7">
    <location>
        <begin position="54"/>
        <end position="73"/>
    </location>
</feature>
<feature type="transmembrane region" description="Helical" evidence="7">
    <location>
        <begin position="22"/>
        <end position="42"/>
    </location>
</feature>
<feature type="transmembrane region" description="Helical" evidence="7">
    <location>
        <begin position="114"/>
        <end position="132"/>
    </location>
</feature>
<evidence type="ECO:0000256" key="1">
    <source>
        <dbReference type="ARBA" id="ARBA00004651"/>
    </source>
</evidence>
<dbReference type="RefSeq" id="WP_153472470.1">
    <property type="nucleotide sequence ID" value="NZ_QYAZ01000002.1"/>
</dbReference>
<name>A0ABQ6VRC1_9PROT</name>
<feature type="transmembrane region" description="Helical" evidence="7">
    <location>
        <begin position="85"/>
        <end position="108"/>
    </location>
</feature>
<dbReference type="InterPro" id="IPR018383">
    <property type="entry name" value="UPF0324_pro"/>
</dbReference>
<feature type="transmembrane region" description="Helical" evidence="7">
    <location>
        <begin position="144"/>
        <end position="166"/>
    </location>
</feature>
<feature type="transmembrane region" description="Helical" evidence="7">
    <location>
        <begin position="237"/>
        <end position="255"/>
    </location>
</feature>
<feature type="transmembrane region" description="Helical" evidence="7">
    <location>
        <begin position="172"/>
        <end position="193"/>
    </location>
</feature>
<feature type="transmembrane region" description="Helical" evidence="7">
    <location>
        <begin position="299"/>
        <end position="318"/>
    </location>
</feature>
<evidence type="ECO:0000256" key="5">
    <source>
        <dbReference type="ARBA" id="ARBA00022989"/>
    </source>
</evidence>
<dbReference type="Proteomes" id="UP000427842">
    <property type="component" value="Unassembled WGS sequence"/>
</dbReference>
<evidence type="ECO:0000313" key="8">
    <source>
        <dbReference type="EMBL" id="KAB8122490.1"/>
    </source>
</evidence>
<proteinExistence type="inferred from homology"/>
<accession>A0ABQ6VRC1</accession>
<evidence type="ECO:0000256" key="4">
    <source>
        <dbReference type="ARBA" id="ARBA00022692"/>
    </source>
</evidence>
<evidence type="ECO:0000256" key="2">
    <source>
        <dbReference type="ARBA" id="ARBA00007977"/>
    </source>
</evidence>
<evidence type="ECO:0000256" key="6">
    <source>
        <dbReference type="ARBA" id="ARBA00023136"/>
    </source>
</evidence>
<dbReference type="PANTHER" id="PTHR30106">
    <property type="entry name" value="INNER MEMBRANE PROTEIN YEIH-RELATED"/>
    <property type="match status" value="1"/>
</dbReference>
<evidence type="ECO:0000256" key="7">
    <source>
        <dbReference type="SAM" id="Phobius"/>
    </source>
</evidence>
<comment type="subcellular location">
    <subcellularLocation>
        <location evidence="1">Cell membrane</location>
        <topology evidence="1">Multi-pass membrane protein</topology>
    </subcellularLocation>
</comment>
<comment type="similarity">
    <text evidence="2">Belongs to the UPF0324 family.</text>
</comment>
<keyword evidence="4 7" id="KW-0812">Transmembrane</keyword>
<keyword evidence="9" id="KW-1185">Reference proteome</keyword>
<sequence>MTRPALRLAPVPLLACARAVQVIFRLLPGMGLCAVLAALAYGLQAVEIRLYGRAWLEALNIALLLGVGVRACIGPRAGLAAGIKCCARTLLNVGIMCMGATFSVGAVLRAGPGLLGGVACIVVFSLAFTCCVGRVAGLSPARTLLVACGNSICGNSAIMAAAPVIHAREADVGATIAFTAAGGLVVVLGLPLLALPGLDNAGHGVLAGLTVYAVPQVMAAASPFGAGAVQAGTLVKLMRVLMLGPVCLVLSVLYARAAGHAGGRCGSVLRLVPWYIIGFGAMMGLRAAGVVPPCAVTGLNGLATGLTVLAMAALGLGVELRAVLCAGRPLVVTVVVSLLGLVGASVLLVQLAGGR</sequence>
<comment type="caution">
    <text evidence="8">The sequence shown here is derived from an EMBL/GenBank/DDBJ whole genome shotgun (WGS) entry which is preliminary data.</text>
</comment>
<organism evidence="8 9">
    <name type="scientific">Komagataeibacter medellinensis</name>
    <dbReference type="NCBI Taxonomy" id="1177712"/>
    <lineage>
        <taxon>Bacteria</taxon>
        <taxon>Pseudomonadati</taxon>
        <taxon>Pseudomonadota</taxon>
        <taxon>Alphaproteobacteria</taxon>
        <taxon>Acetobacterales</taxon>
        <taxon>Acetobacteraceae</taxon>
        <taxon>Komagataeibacter</taxon>
    </lineage>
</organism>
<evidence type="ECO:0000313" key="9">
    <source>
        <dbReference type="Proteomes" id="UP000427842"/>
    </source>
</evidence>
<feature type="transmembrane region" description="Helical" evidence="7">
    <location>
        <begin position="205"/>
        <end position="225"/>
    </location>
</feature>
<keyword evidence="5 7" id="KW-1133">Transmembrane helix</keyword>